<proteinExistence type="predicted"/>
<evidence type="ECO:0000313" key="3">
    <source>
        <dbReference type="EMBL" id="PHH64219.1"/>
    </source>
</evidence>
<name>A0A2C5XA98_9HYPO</name>
<dbReference type="GO" id="GO:0003824">
    <property type="term" value="F:catalytic activity"/>
    <property type="evidence" value="ECO:0007669"/>
    <property type="project" value="InterPro"/>
</dbReference>
<reference evidence="3 4" key="1">
    <citation type="submission" date="2017-06" db="EMBL/GenBank/DDBJ databases">
        <title>Ant-infecting Ophiocordyceps genomes reveal a high diversity of potential behavioral manipulation genes and a possible major role for enterotoxins.</title>
        <authorList>
            <person name="De Bekker C."/>
            <person name="Evans H.C."/>
            <person name="Brachmann A."/>
            <person name="Hughes D.P."/>
        </authorList>
    </citation>
    <scope>NUCLEOTIDE SEQUENCE [LARGE SCALE GENOMIC DNA]</scope>
    <source>
        <strain evidence="3 4">Map64</strain>
    </source>
</reference>
<dbReference type="Gene3D" id="3.40.50.1240">
    <property type="entry name" value="Phosphoglycerate mutase-like"/>
    <property type="match status" value="1"/>
</dbReference>
<keyword evidence="4" id="KW-1185">Reference proteome</keyword>
<dbReference type="InterPro" id="IPR001345">
    <property type="entry name" value="PG/BPGM_mutase_AS"/>
</dbReference>
<dbReference type="EMBL" id="NJET01000034">
    <property type="protein sequence ID" value="PHH64219.1"/>
    <property type="molecule type" value="Genomic_DNA"/>
</dbReference>
<feature type="signal peptide" evidence="2">
    <location>
        <begin position="1"/>
        <end position="18"/>
    </location>
</feature>
<dbReference type="InterPro" id="IPR029033">
    <property type="entry name" value="His_PPase_superfam"/>
</dbReference>
<sequence length="183" mass="20828">MKWSLLLVGVTSWMLVIANPTVYLIRHGEKPDNDDDHTLSARGKLRAQCLRRVFGSNSDYDIQLIIAERRKKNGSQRRPYDTVAPLAKDLGLVIDQTCSKWHEECVADVVKKYRGPGNILVCWEHVQLGRIAQELGTETPEHYPKKVFDQIWVDPPPYREITERVSEACPGLDDDAADDDEAE</sequence>
<organism evidence="3 4">
    <name type="scientific">Ophiocordyceps australis</name>
    <dbReference type="NCBI Taxonomy" id="1399860"/>
    <lineage>
        <taxon>Eukaryota</taxon>
        <taxon>Fungi</taxon>
        <taxon>Dikarya</taxon>
        <taxon>Ascomycota</taxon>
        <taxon>Pezizomycotina</taxon>
        <taxon>Sordariomycetes</taxon>
        <taxon>Hypocreomycetidae</taxon>
        <taxon>Hypocreales</taxon>
        <taxon>Ophiocordycipitaceae</taxon>
        <taxon>Ophiocordyceps</taxon>
    </lineage>
</organism>
<dbReference type="PROSITE" id="PS00175">
    <property type="entry name" value="PG_MUTASE"/>
    <property type="match status" value="1"/>
</dbReference>
<feature type="compositionally biased region" description="Acidic residues" evidence="1">
    <location>
        <begin position="172"/>
        <end position="183"/>
    </location>
</feature>
<gene>
    <name evidence="3" type="ORF">CDD81_4833</name>
</gene>
<evidence type="ECO:0008006" key="5">
    <source>
        <dbReference type="Google" id="ProtNLM"/>
    </source>
</evidence>
<dbReference type="AlphaFoldDB" id="A0A2C5XA98"/>
<dbReference type="STRING" id="1399860.A0A2C5XA98"/>
<feature type="region of interest" description="Disordered" evidence="1">
    <location>
        <begin position="164"/>
        <end position="183"/>
    </location>
</feature>
<dbReference type="SUPFAM" id="SSF53254">
    <property type="entry name" value="Phosphoglycerate mutase-like"/>
    <property type="match status" value="1"/>
</dbReference>
<dbReference type="OrthoDB" id="425925at2759"/>
<evidence type="ECO:0000256" key="2">
    <source>
        <dbReference type="SAM" id="SignalP"/>
    </source>
</evidence>
<protein>
    <recommendedName>
        <fullName evidence="5">Phosphoglycerate mutase family protein</fullName>
    </recommendedName>
</protein>
<dbReference type="Proteomes" id="UP000226192">
    <property type="component" value="Unassembled WGS sequence"/>
</dbReference>
<evidence type="ECO:0000313" key="4">
    <source>
        <dbReference type="Proteomes" id="UP000226192"/>
    </source>
</evidence>
<accession>A0A2C5XA98</accession>
<feature type="chain" id="PRO_5012812738" description="Phosphoglycerate mutase family protein" evidence="2">
    <location>
        <begin position="19"/>
        <end position="183"/>
    </location>
</feature>
<comment type="caution">
    <text evidence="3">The sequence shown here is derived from an EMBL/GenBank/DDBJ whole genome shotgun (WGS) entry which is preliminary data.</text>
</comment>
<evidence type="ECO:0000256" key="1">
    <source>
        <dbReference type="SAM" id="MobiDB-lite"/>
    </source>
</evidence>
<keyword evidence="2" id="KW-0732">Signal</keyword>